<keyword evidence="2" id="KW-1185">Reference proteome</keyword>
<evidence type="ECO:0000313" key="2">
    <source>
        <dbReference type="Proteomes" id="UP001500454"/>
    </source>
</evidence>
<comment type="caution">
    <text evidence="1">The sequence shown here is derived from an EMBL/GenBank/DDBJ whole genome shotgun (WGS) entry which is preliminary data.</text>
</comment>
<organism evidence="1 2">
    <name type="scientific">Hymenobacter koreensis</name>
    <dbReference type="NCBI Taxonomy" id="1084523"/>
    <lineage>
        <taxon>Bacteria</taxon>
        <taxon>Pseudomonadati</taxon>
        <taxon>Bacteroidota</taxon>
        <taxon>Cytophagia</taxon>
        <taxon>Cytophagales</taxon>
        <taxon>Hymenobacteraceae</taxon>
        <taxon>Hymenobacter</taxon>
    </lineage>
</organism>
<accession>A0ABP8JPF7</accession>
<proteinExistence type="predicted"/>
<reference evidence="2" key="1">
    <citation type="journal article" date="2019" name="Int. J. Syst. Evol. Microbiol.">
        <title>The Global Catalogue of Microorganisms (GCM) 10K type strain sequencing project: providing services to taxonomists for standard genome sequencing and annotation.</title>
        <authorList>
            <consortium name="The Broad Institute Genomics Platform"/>
            <consortium name="The Broad Institute Genome Sequencing Center for Infectious Disease"/>
            <person name="Wu L."/>
            <person name="Ma J."/>
        </authorList>
    </citation>
    <scope>NUCLEOTIDE SEQUENCE [LARGE SCALE GENOMIC DNA]</scope>
    <source>
        <strain evidence="2">JCM 17924</strain>
    </source>
</reference>
<gene>
    <name evidence="1" type="ORF">GCM10023186_46230</name>
</gene>
<dbReference type="EMBL" id="BAABHA010000016">
    <property type="protein sequence ID" value="GAA4394075.1"/>
    <property type="molecule type" value="Genomic_DNA"/>
</dbReference>
<dbReference type="Proteomes" id="UP001500454">
    <property type="component" value="Unassembled WGS sequence"/>
</dbReference>
<protein>
    <submittedName>
        <fullName evidence="1">Uncharacterized protein</fullName>
    </submittedName>
</protein>
<evidence type="ECO:0000313" key="1">
    <source>
        <dbReference type="EMBL" id="GAA4394075.1"/>
    </source>
</evidence>
<sequence length="162" mass="18512">MPSYEPSVITLPASETAHLIERQLIHSRPAKESLLSRDRYYCFRAGNSEMQRIYSIVHVLYNVDPVLTLQQLNQVVFPNSFGLAEDQAIRLRNYLNGIENGIRAERIKPYTYHEPQVFYFLATEEDDTLPPHTRPAKPTIGPINYTRDELKTGGILPAKNGI</sequence>
<name>A0ABP8JPF7_9BACT</name>